<dbReference type="Pfam" id="PF12146">
    <property type="entry name" value="Hydrolase_4"/>
    <property type="match status" value="1"/>
</dbReference>
<protein>
    <recommendedName>
        <fullName evidence="1">Serine aminopeptidase S33 domain-containing protein</fullName>
    </recommendedName>
</protein>
<dbReference type="PANTHER" id="PTHR12277:SF81">
    <property type="entry name" value="PROTEIN ABHD13"/>
    <property type="match status" value="1"/>
</dbReference>
<sequence>MFRCKYQYFLDVGIHHLRLIKNIFKIKCLQALNERQEYMASIFDSYQFNQNLFFPRPDNSICPSGAEDIFVEVENNCKLHIRHYVSERAVFSILFFHGNGEVISDYDDIAKYFKVLGCDFLVCDYRGYGKSDGIPSLRSTLIDASIVYRHLRDNNLLKKNVCIMGRSLGSAPTIEVCSRFSTITCCVIESGYADPIPLVERRGLHITNITAEENTTFNNSEKIKSLKCSILIMHGSEDNLIHPSEARVNYKKACSINKELAILKG</sequence>
<organism evidence="2">
    <name type="scientific">marine metagenome</name>
    <dbReference type="NCBI Taxonomy" id="408172"/>
    <lineage>
        <taxon>unclassified sequences</taxon>
        <taxon>metagenomes</taxon>
        <taxon>ecological metagenomes</taxon>
    </lineage>
</organism>
<feature type="non-terminal residue" evidence="2">
    <location>
        <position position="265"/>
    </location>
</feature>
<dbReference type="SUPFAM" id="SSF53474">
    <property type="entry name" value="alpha/beta-Hydrolases"/>
    <property type="match status" value="1"/>
</dbReference>
<dbReference type="Gene3D" id="3.40.50.1820">
    <property type="entry name" value="alpha/beta hydrolase"/>
    <property type="match status" value="1"/>
</dbReference>
<gene>
    <name evidence="2" type="ORF">METZ01_LOCUS407671</name>
</gene>
<dbReference type="EMBL" id="UINC01157686">
    <property type="protein sequence ID" value="SVD54817.1"/>
    <property type="molecule type" value="Genomic_DNA"/>
</dbReference>
<reference evidence="2" key="1">
    <citation type="submission" date="2018-05" db="EMBL/GenBank/DDBJ databases">
        <authorList>
            <person name="Lanie J.A."/>
            <person name="Ng W.-L."/>
            <person name="Kazmierczak K.M."/>
            <person name="Andrzejewski T.M."/>
            <person name="Davidsen T.M."/>
            <person name="Wayne K.J."/>
            <person name="Tettelin H."/>
            <person name="Glass J.I."/>
            <person name="Rusch D."/>
            <person name="Podicherti R."/>
            <person name="Tsui H.-C.T."/>
            <person name="Winkler M.E."/>
        </authorList>
    </citation>
    <scope>NUCLEOTIDE SEQUENCE</scope>
</reference>
<dbReference type="InterPro" id="IPR022742">
    <property type="entry name" value="Hydrolase_4"/>
</dbReference>
<evidence type="ECO:0000259" key="1">
    <source>
        <dbReference type="Pfam" id="PF12146"/>
    </source>
</evidence>
<feature type="domain" description="Serine aminopeptidase S33" evidence="1">
    <location>
        <begin position="92"/>
        <end position="180"/>
    </location>
</feature>
<dbReference type="AlphaFoldDB" id="A0A382W7M3"/>
<name>A0A382W7M3_9ZZZZ</name>
<evidence type="ECO:0000313" key="2">
    <source>
        <dbReference type="EMBL" id="SVD54817.1"/>
    </source>
</evidence>
<dbReference type="PANTHER" id="PTHR12277">
    <property type="entry name" value="ALPHA/BETA HYDROLASE DOMAIN-CONTAINING PROTEIN"/>
    <property type="match status" value="1"/>
</dbReference>
<accession>A0A382W7M3</accession>
<dbReference type="InterPro" id="IPR029058">
    <property type="entry name" value="AB_hydrolase_fold"/>
</dbReference>
<proteinExistence type="predicted"/>